<evidence type="ECO:0000313" key="3">
    <source>
        <dbReference type="Proteomes" id="UP000620104"/>
    </source>
</evidence>
<keyword evidence="3" id="KW-1185">Reference proteome</keyword>
<organism evidence="2 3">
    <name type="scientific">Naganishia liquefaciens</name>
    <dbReference type="NCBI Taxonomy" id="104408"/>
    <lineage>
        <taxon>Eukaryota</taxon>
        <taxon>Fungi</taxon>
        <taxon>Dikarya</taxon>
        <taxon>Basidiomycota</taxon>
        <taxon>Agaricomycotina</taxon>
        <taxon>Tremellomycetes</taxon>
        <taxon>Filobasidiales</taxon>
        <taxon>Filobasidiaceae</taxon>
        <taxon>Naganishia</taxon>
    </lineage>
</organism>
<dbReference type="AlphaFoldDB" id="A0A8H3YCH8"/>
<gene>
    <name evidence="2" type="ORF">NliqN6_0605</name>
</gene>
<feature type="region of interest" description="Disordered" evidence="1">
    <location>
        <begin position="126"/>
        <end position="187"/>
    </location>
</feature>
<proteinExistence type="predicted"/>
<name>A0A8H3YCH8_9TREE</name>
<sequence length="261" mass="28299">MISFNGAPLFSTYQKSYKPTRISHCRTPSLSSAISSGISSTEEEAQTDSLSESCPARTTKIASIVTSEPESEVHIELVYEPKTPLPRTMTPTTPTDHFTKLSVSSRRAKGESFVHRRHRSVVGARKDTKTTGPMHGGSSRASKIDETNTSSSTDIILSNDFPPPTSSAHTLVDRPTKTSSAPEARHQPYCFKPCPVLNRHQSGTPAPRLAAGSVPPAVKSKFQNDEGKQWLLVGPEIARHLQMGGSVLVRDYVGNAVGWMS</sequence>
<feature type="compositionally biased region" description="Low complexity" evidence="1">
    <location>
        <begin position="29"/>
        <end position="40"/>
    </location>
</feature>
<accession>A0A8H3YCH8</accession>
<protein>
    <submittedName>
        <fullName evidence="2">Uncharacterized protein</fullName>
    </submittedName>
</protein>
<feature type="compositionally biased region" description="Polar residues" evidence="1">
    <location>
        <begin position="147"/>
        <end position="156"/>
    </location>
</feature>
<dbReference type="Proteomes" id="UP000620104">
    <property type="component" value="Unassembled WGS sequence"/>
</dbReference>
<dbReference type="OrthoDB" id="2592629at2759"/>
<comment type="caution">
    <text evidence="2">The sequence shown here is derived from an EMBL/GenBank/DDBJ whole genome shotgun (WGS) entry which is preliminary data.</text>
</comment>
<dbReference type="EMBL" id="BLZA01000007">
    <property type="protein sequence ID" value="GHJ84203.1"/>
    <property type="molecule type" value="Genomic_DNA"/>
</dbReference>
<evidence type="ECO:0000313" key="2">
    <source>
        <dbReference type="EMBL" id="GHJ84203.1"/>
    </source>
</evidence>
<reference evidence="2" key="1">
    <citation type="submission" date="2020-07" db="EMBL/GenBank/DDBJ databases">
        <title>Draft Genome Sequence of a Deep-Sea Yeast, Naganishia (Cryptococcus) liquefaciens strain N6.</title>
        <authorList>
            <person name="Han Y.W."/>
            <person name="Kajitani R."/>
            <person name="Morimoto H."/>
            <person name="Parhat M."/>
            <person name="Tsubouchi H."/>
            <person name="Bakenova O."/>
            <person name="Ogata M."/>
            <person name="Argunhan B."/>
            <person name="Aoki R."/>
            <person name="Kajiwara S."/>
            <person name="Itoh T."/>
            <person name="Iwasaki H."/>
        </authorList>
    </citation>
    <scope>NUCLEOTIDE SEQUENCE</scope>
    <source>
        <strain evidence="2">N6</strain>
    </source>
</reference>
<feature type="region of interest" description="Disordered" evidence="1">
    <location>
        <begin position="28"/>
        <end position="54"/>
    </location>
</feature>
<evidence type="ECO:0000256" key="1">
    <source>
        <dbReference type="SAM" id="MobiDB-lite"/>
    </source>
</evidence>